<accession>A0AAV1BWC5</accession>
<evidence type="ECO:0000313" key="1">
    <source>
        <dbReference type="EMBL" id="CAI9087641.1"/>
    </source>
</evidence>
<keyword evidence="2" id="KW-1185">Reference proteome</keyword>
<sequence length="102" mass="11476">MDPNSEFPATTPTMVAGEWEKQLMRPCQTMPSVSALHTWRSIIHTVVPAPGKLVDLSSLPNIAAFSMINIVARLIQVQTYLHYQLSPKVEEVYSLFIIVHRS</sequence>
<proteinExistence type="predicted"/>
<gene>
    <name evidence="1" type="ORF">OLC1_LOCUS409</name>
</gene>
<protein>
    <submittedName>
        <fullName evidence="1">OLC1v1021764C1</fullName>
    </submittedName>
</protein>
<dbReference type="AlphaFoldDB" id="A0AAV1BWC5"/>
<organism evidence="1 2">
    <name type="scientific">Oldenlandia corymbosa var. corymbosa</name>
    <dbReference type="NCBI Taxonomy" id="529605"/>
    <lineage>
        <taxon>Eukaryota</taxon>
        <taxon>Viridiplantae</taxon>
        <taxon>Streptophyta</taxon>
        <taxon>Embryophyta</taxon>
        <taxon>Tracheophyta</taxon>
        <taxon>Spermatophyta</taxon>
        <taxon>Magnoliopsida</taxon>
        <taxon>eudicotyledons</taxon>
        <taxon>Gunneridae</taxon>
        <taxon>Pentapetalae</taxon>
        <taxon>asterids</taxon>
        <taxon>lamiids</taxon>
        <taxon>Gentianales</taxon>
        <taxon>Rubiaceae</taxon>
        <taxon>Rubioideae</taxon>
        <taxon>Spermacoceae</taxon>
        <taxon>Hedyotis-Oldenlandia complex</taxon>
        <taxon>Oldenlandia</taxon>
    </lineage>
</organism>
<name>A0AAV1BWC5_OLDCO</name>
<dbReference type="EMBL" id="OX459118">
    <property type="protein sequence ID" value="CAI9087641.1"/>
    <property type="molecule type" value="Genomic_DNA"/>
</dbReference>
<evidence type="ECO:0000313" key="2">
    <source>
        <dbReference type="Proteomes" id="UP001161247"/>
    </source>
</evidence>
<reference evidence="1" key="1">
    <citation type="submission" date="2023-03" db="EMBL/GenBank/DDBJ databases">
        <authorList>
            <person name="Julca I."/>
        </authorList>
    </citation>
    <scope>NUCLEOTIDE SEQUENCE</scope>
</reference>
<dbReference type="Proteomes" id="UP001161247">
    <property type="component" value="Chromosome 1"/>
</dbReference>